<protein>
    <submittedName>
        <fullName evidence="2">Uncharacterized protein</fullName>
    </submittedName>
</protein>
<feature type="transmembrane region" description="Helical" evidence="1">
    <location>
        <begin position="38"/>
        <end position="57"/>
    </location>
</feature>
<evidence type="ECO:0000313" key="2">
    <source>
        <dbReference type="EMBL" id="TPW32970.1"/>
    </source>
</evidence>
<feature type="transmembrane region" description="Helical" evidence="1">
    <location>
        <begin position="6"/>
        <end position="26"/>
    </location>
</feature>
<feature type="transmembrane region" description="Helical" evidence="1">
    <location>
        <begin position="72"/>
        <end position="90"/>
    </location>
</feature>
<dbReference type="EMBL" id="VHLH01000001">
    <property type="protein sequence ID" value="TPW32970.1"/>
    <property type="molecule type" value="Genomic_DNA"/>
</dbReference>
<comment type="caution">
    <text evidence="2">The sequence shown here is derived from an EMBL/GenBank/DDBJ whole genome shotgun (WGS) entry which is preliminary data.</text>
</comment>
<gene>
    <name evidence="2" type="ORF">FJU11_00575</name>
</gene>
<evidence type="ECO:0000256" key="1">
    <source>
        <dbReference type="SAM" id="Phobius"/>
    </source>
</evidence>
<dbReference type="AlphaFoldDB" id="A0A506UI34"/>
<keyword evidence="1" id="KW-1133">Transmembrane helix</keyword>
<dbReference type="InterPro" id="IPR046089">
    <property type="entry name" value="DUF6107"/>
</dbReference>
<keyword evidence="3" id="KW-1185">Reference proteome</keyword>
<dbReference type="Pfam" id="PF19602">
    <property type="entry name" value="DUF6107"/>
    <property type="match status" value="1"/>
</dbReference>
<sequence length="101" mass="10725">MDLEMWIYLAKIAGALAGALISLVYLLPHTHREASSRFFIGVVSGLVFGGAVGTALAERFGIVGMLSAPEQMLMGSAAASLSAWWVLGALSRIAQRFGRGW</sequence>
<evidence type="ECO:0000313" key="3">
    <source>
        <dbReference type="Proteomes" id="UP000320314"/>
    </source>
</evidence>
<proteinExistence type="predicted"/>
<keyword evidence="1" id="KW-0812">Transmembrane</keyword>
<dbReference type="OrthoDB" id="7906947at2"/>
<name>A0A506UI34_9HYPH</name>
<keyword evidence="1" id="KW-0472">Membrane</keyword>
<organism evidence="2 3">
    <name type="scientific">Pararhizobium mangrovi</name>
    <dbReference type="NCBI Taxonomy" id="2590452"/>
    <lineage>
        <taxon>Bacteria</taxon>
        <taxon>Pseudomonadati</taxon>
        <taxon>Pseudomonadota</taxon>
        <taxon>Alphaproteobacteria</taxon>
        <taxon>Hyphomicrobiales</taxon>
        <taxon>Rhizobiaceae</taxon>
        <taxon>Rhizobium/Agrobacterium group</taxon>
        <taxon>Pararhizobium</taxon>
    </lineage>
</organism>
<dbReference type="Proteomes" id="UP000320314">
    <property type="component" value="Unassembled WGS sequence"/>
</dbReference>
<accession>A0A506UI34</accession>
<reference evidence="2 3" key="1">
    <citation type="submission" date="2019-06" db="EMBL/GenBank/DDBJ databases">
        <authorList>
            <person name="Li M."/>
        </authorList>
    </citation>
    <scope>NUCLEOTIDE SEQUENCE [LARGE SCALE GENOMIC DNA]</scope>
    <source>
        <strain evidence="2 3">BGMRC6574</strain>
    </source>
</reference>